<keyword evidence="2" id="KW-1185">Reference proteome</keyword>
<comment type="caution">
    <text evidence="1">The sequence shown here is derived from an EMBL/GenBank/DDBJ whole genome shotgun (WGS) entry which is preliminary data.</text>
</comment>
<dbReference type="Proteomes" id="UP000295499">
    <property type="component" value="Unassembled WGS sequence"/>
</dbReference>
<dbReference type="AlphaFoldDB" id="A0A4R6INJ4"/>
<reference evidence="1 2" key="1">
    <citation type="submission" date="2019-03" db="EMBL/GenBank/DDBJ databases">
        <title>Genomic Encyclopedia of Archaeal and Bacterial Type Strains, Phase II (KMG-II): from individual species to whole genera.</title>
        <authorList>
            <person name="Goeker M."/>
        </authorList>
    </citation>
    <scope>NUCLEOTIDE SEQUENCE [LARGE SCALE GENOMIC DNA]</scope>
    <source>
        <strain evidence="1 2">DSM 19034</strain>
    </source>
</reference>
<sequence length="57" mass="6798">MTDRVQQSGIYLDIMYDMNNPQITSLTERFLKFYEITLGIIGGKEEKSIRNKNQIRW</sequence>
<proteinExistence type="predicted"/>
<accession>A0A4R6INJ4</accession>
<protein>
    <submittedName>
        <fullName evidence="1">Uncharacterized protein</fullName>
    </submittedName>
</protein>
<dbReference type="EMBL" id="SNWM01000001">
    <property type="protein sequence ID" value="TDO23783.1"/>
    <property type="molecule type" value="Genomic_DNA"/>
</dbReference>
<evidence type="ECO:0000313" key="1">
    <source>
        <dbReference type="EMBL" id="TDO23783.1"/>
    </source>
</evidence>
<organism evidence="1 2">
    <name type="scientific">Pedobacter duraquae</name>
    <dbReference type="NCBI Taxonomy" id="425511"/>
    <lineage>
        <taxon>Bacteria</taxon>
        <taxon>Pseudomonadati</taxon>
        <taxon>Bacteroidota</taxon>
        <taxon>Sphingobacteriia</taxon>
        <taxon>Sphingobacteriales</taxon>
        <taxon>Sphingobacteriaceae</taxon>
        <taxon>Pedobacter</taxon>
    </lineage>
</organism>
<name>A0A4R6INJ4_9SPHI</name>
<evidence type="ECO:0000313" key="2">
    <source>
        <dbReference type="Proteomes" id="UP000295499"/>
    </source>
</evidence>
<gene>
    <name evidence="1" type="ORF">CLV32_0068</name>
</gene>